<evidence type="ECO:0000256" key="1">
    <source>
        <dbReference type="SAM" id="Coils"/>
    </source>
</evidence>
<organism evidence="4 5">
    <name type="scientific">Dermatophagoides farinae</name>
    <name type="common">American house dust mite</name>
    <dbReference type="NCBI Taxonomy" id="6954"/>
    <lineage>
        <taxon>Eukaryota</taxon>
        <taxon>Metazoa</taxon>
        <taxon>Ecdysozoa</taxon>
        <taxon>Arthropoda</taxon>
        <taxon>Chelicerata</taxon>
        <taxon>Arachnida</taxon>
        <taxon>Acari</taxon>
        <taxon>Acariformes</taxon>
        <taxon>Sarcoptiformes</taxon>
        <taxon>Astigmata</taxon>
        <taxon>Psoroptidia</taxon>
        <taxon>Analgoidea</taxon>
        <taxon>Pyroglyphidae</taxon>
        <taxon>Dermatophagoidinae</taxon>
        <taxon>Dermatophagoides</taxon>
    </lineage>
</organism>
<proteinExistence type="predicted"/>
<keyword evidence="5" id="KW-1185">Reference proteome</keyword>
<feature type="region of interest" description="Disordered" evidence="2">
    <location>
        <begin position="1"/>
        <end position="49"/>
    </location>
</feature>
<evidence type="ECO:0000259" key="3">
    <source>
        <dbReference type="Pfam" id="PF15963"/>
    </source>
</evidence>
<name>A0A922L1J7_DERFA</name>
<sequence>MYMTSTTPPHLDLSSISSMSFIKPEQPVRKRRRTLNKINSDREQLPLRELLFYNPPETIFQKENRELHEEQQNETSIASPKTPSSPSIKRRTSSSRSSSISSDQSSNKDKVIDDIQQLNIPIADMPIADQSVDKQEITSSSSSTHSEKIDIPSNTDGMLTIDEKGNIVVNKSDSQTNLQNDKPVMKLKSSTTYNSFRRHERPRSIWSTEETSSFYTALEIVGTDFSLMKAVFYKESDRDRKQLKQKFKREEKNNRDYVDKILYKSLRNRSKLKPIDDVGNVENVAKKHDNDCASSSDAETEIVDVTVTEI</sequence>
<feature type="region of interest" description="Disordered" evidence="2">
    <location>
        <begin position="61"/>
        <end position="110"/>
    </location>
</feature>
<feature type="compositionally biased region" description="Polar residues" evidence="2">
    <location>
        <begin position="1"/>
        <end position="20"/>
    </location>
</feature>
<dbReference type="PANTHER" id="PTHR22929:SF0">
    <property type="entry name" value="TRANSCRIPTION FACTOR TFIIIB COMPONENT B'' HOMOLOG"/>
    <property type="match status" value="1"/>
</dbReference>
<reference evidence="4" key="2">
    <citation type="journal article" date="2022" name="Res Sq">
        <title>Comparative Genomics Reveals Insights into the Divergent Evolution of Astigmatic Mites and Household Pest Adaptations.</title>
        <authorList>
            <person name="Xiong Q."/>
            <person name="Wan A.T.-Y."/>
            <person name="Liu X.-Y."/>
            <person name="Fung C.S.-H."/>
            <person name="Xiao X."/>
            <person name="Malainual N."/>
            <person name="Hou J."/>
            <person name="Wang L."/>
            <person name="Wang M."/>
            <person name="Yang K."/>
            <person name="Cui Y."/>
            <person name="Leung E."/>
            <person name="Nong W."/>
            <person name="Shin S.-K."/>
            <person name="Au S."/>
            <person name="Jeong K.Y."/>
            <person name="Chew F.T."/>
            <person name="Hui J."/>
            <person name="Leung T.F."/>
            <person name="Tungtrongchitr A."/>
            <person name="Zhong N."/>
            <person name="Liu Z."/>
            <person name="Tsui S."/>
        </authorList>
    </citation>
    <scope>NUCLEOTIDE SEQUENCE</scope>
    <source>
        <strain evidence="4">Derf</strain>
        <tissue evidence="4">Whole organism</tissue>
    </source>
</reference>
<feature type="coiled-coil region" evidence="1">
    <location>
        <begin position="233"/>
        <end position="260"/>
    </location>
</feature>
<dbReference type="GO" id="GO:0000126">
    <property type="term" value="C:transcription factor TFIIIB complex"/>
    <property type="evidence" value="ECO:0007669"/>
    <property type="project" value="TreeGrafter"/>
</dbReference>
<evidence type="ECO:0000313" key="5">
    <source>
        <dbReference type="Proteomes" id="UP000790347"/>
    </source>
</evidence>
<evidence type="ECO:0000256" key="2">
    <source>
        <dbReference type="SAM" id="MobiDB-lite"/>
    </source>
</evidence>
<feature type="compositionally biased region" description="Low complexity" evidence="2">
    <location>
        <begin position="94"/>
        <end position="105"/>
    </location>
</feature>
<evidence type="ECO:0000313" key="4">
    <source>
        <dbReference type="EMBL" id="KAH9506632.1"/>
    </source>
</evidence>
<keyword evidence="1" id="KW-0175">Coiled coil</keyword>
<feature type="region of interest" description="Disordered" evidence="2">
    <location>
        <begin position="133"/>
        <end position="158"/>
    </location>
</feature>
<feature type="compositionally biased region" description="Polar residues" evidence="2">
    <location>
        <begin position="73"/>
        <end position="82"/>
    </location>
</feature>
<comment type="caution">
    <text evidence="4">The sequence shown here is derived from an EMBL/GenBank/DDBJ whole genome shotgun (WGS) entry which is preliminary data.</text>
</comment>
<dbReference type="GO" id="GO:0001156">
    <property type="term" value="F:TFIIIC-class transcription factor complex binding"/>
    <property type="evidence" value="ECO:0007669"/>
    <property type="project" value="TreeGrafter"/>
</dbReference>
<feature type="compositionally biased region" description="Basic and acidic residues" evidence="2">
    <location>
        <begin position="61"/>
        <end position="71"/>
    </location>
</feature>
<dbReference type="AlphaFoldDB" id="A0A922L1J7"/>
<dbReference type="EMBL" id="ASGP02000005">
    <property type="protein sequence ID" value="KAH9506632.1"/>
    <property type="molecule type" value="Genomic_DNA"/>
</dbReference>
<dbReference type="Proteomes" id="UP000790347">
    <property type="component" value="Unassembled WGS sequence"/>
</dbReference>
<accession>A0A922L1J7</accession>
<dbReference type="GO" id="GO:0070898">
    <property type="term" value="P:RNA polymerase III preinitiation complex assembly"/>
    <property type="evidence" value="ECO:0007669"/>
    <property type="project" value="TreeGrafter"/>
</dbReference>
<dbReference type="InterPro" id="IPR039467">
    <property type="entry name" value="TFIIIB_B''_Myb"/>
</dbReference>
<protein>
    <submittedName>
        <fullName evidence="4">Transcription factor TFIIIB component B</fullName>
    </submittedName>
</protein>
<feature type="domain" description="Transcription factor TFIIIB component B'' Myb" evidence="3">
    <location>
        <begin position="196"/>
        <end position="267"/>
    </location>
</feature>
<dbReference type="Pfam" id="PF15963">
    <property type="entry name" value="Myb_DNA-bind_7"/>
    <property type="match status" value="1"/>
</dbReference>
<gene>
    <name evidence="4" type="primary">BDP1</name>
    <name evidence="4" type="ORF">DERF_011356</name>
</gene>
<reference evidence="4" key="1">
    <citation type="submission" date="2013-05" db="EMBL/GenBank/DDBJ databases">
        <authorList>
            <person name="Yim A.K.Y."/>
            <person name="Chan T.F."/>
            <person name="Ji K.M."/>
            <person name="Liu X.Y."/>
            <person name="Zhou J.W."/>
            <person name="Li R.Q."/>
            <person name="Yang K.Y."/>
            <person name="Li J."/>
            <person name="Li M."/>
            <person name="Law P.T.W."/>
            <person name="Wu Y.L."/>
            <person name="Cai Z.L."/>
            <person name="Qin H."/>
            <person name="Bao Y."/>
            <person name="Leung R.K.K."/>
            <person name="Ng P.K.S."/>
            <person name="Zou J."/>
            <person name="Zhong X.J."/>
            <person name="Ran P.X."/>
            <person name="Zhong N.S."/>
            <person name="Liu Z.G."/>
            <person name="Tsui S.K.W."/>
        </authorList>
    </citation>
    <scope>NUCLEOTIDE SEQUENCE</scope>
    <source>
        <strain evidence="4">Derf</strain>
        <tissue evidence="4">Whole organism</tissue>
    </source>
</reference>
<dbReference type="PANTHER" id="PTHR22929">
    <property type="entry name" value="RNA POLYMERASE III TRANSCRIPTION INITIATION FACTOR B"/>
    <property type="match status" value="1"/>
</dbReference>